<dbReference type="InterPro" id="IPR027417">
    <property type="entry name" value="P-loop_NTPase"/>
</dbReference>
<sequence length="234" mass="25073">MLELDSVAAGYPGNQVLHDVTLSVGAGEVVALLGPNGAGKTTLLRAAARALVLRDGRLRLDGRDVTRSSPQAVARAGICYVPEGRGIFPALTVRDNLLLFGRGLKGNDAVDRAVEVFPFITHRLANRAGDLSGGERQMLALARAWLTRPKVVLLDEVSMGLAPLIVDDVYAFVRRIAAEGIALLIVEQYVNRIREFADRVHLLRGGRISFSGTADELGSDEEILGHYLGATLPA</sequence>
<gene>
    <name evidence="7" type="ORF">SAMN05443575_3168</name>
</gene>
<reference evidence="7 8" key="1">
    <citation type="submission" date="2016-11" db="EMBL/GenBank/DDBJ databases">
        <authorList>
            <person name="Jaros S."/>
            <person name="Januszkiewicz K."/>
            <person name="Wedrychowicz H."/>
        </authorList>
    </citation>
    <scope>NUCLEOTIDE SEQUENCE [LARGE SCALE GENOMIC DNA]</scope>
    <source>
        <strain evidence="7 8">DSM 45627</strain>
    </source>
</reference>
<organism evidence="7 8">
    <name type="scientific">Jatrophihabitans endophyticus</name>
    <dbReference type="NCBI Taxonomy" id="1206085"/>
    <lineage>
        <taxon>Bacteria</taxon>
        <taxon>Bacillati</taxon>
        <taxon>Actinomycetota</taxon>
        <taxon>Actinomycetes</taxon>
        <taxon>Jatrophihabitantales</taxon>
        <taxon>Jatrophihabitantaceae</taxon>
        <taxon>Jatrophihabitans</taxon>
    </lineage>
</organism>
<dbReference type="Proteomes" id="UP000186132">
    <property type="component" value="Unassembled WGS sequence"/>
</dbReference>
<dbReference type="GO" id="GO:0015807">
    <property type="term" value="P:L-amino acid transport"/>
    <property type="evidence" value="ECO:0007669"/>
    <property type="project" value="TreeGrafter"/>
</dbReference>
<feature type="domain" description="ABC transporter" evidence="6">
    <location>
        <begin position="2"/>
        <end position="230"/>
    </location>
</feature>
<evidence type="ECO:0000256" key="3">
    <source>
        <dbReference type="ARBA" id="ARBA00022741"/>
    </source>
</evidence>
<evidence type="ECO:0000313" key="7">
    <source>
        <dbReference type="EMBL" id="SHH04231.1"/>
    </source>
</evidence>
<evidence type="ECO:0000256" key="4">
    <source>
        <dbReference type="ARBA" id="ARBA00022840"/>
    </source>
</evidence>
<keyword evidence="4 7" id="KW-0067">ATP-binding</keyword>
<evidence type="ECO:0000259" key="6">
    <source>
        <dbReference type="PROSITE" id="PS50893"/>
    </source>
</evidence>
<keyword evidence="2" id="KW-0813">Transport</keyword>
<dbReference type="GO" id="GO:0005524">
    <property type="term" value="F:ATP binding"/>
    <property type="evidence" value="ECO:0007669"/>
    <property type="project" value="UniProtKB-KW"/>
</dbReference>
<dbReference type="InterPro" id="IPR017871">
    <property type="entry name" value="ABC_transporter-like_CS"/>
</dbReference>
<dbReference type="CDD" id="cd03224">
    <property type="entry name" value="ABC_TM1139_LivF_branched"/>
    <property type="match status" value="1"/>
</dbReference>
<keyword evidence="8" id="KW-1185">Reference proteome</keyword>
<dbReference type="SUPFAM" id="SSF52540">
    <property type="entry name" value="P-loop containing nucleoside triphosphate hydrolases"/>
    <property type="match status" value="1"/>
</dbReference>
<dbReference type="GO" id="GO:0016887">
    <property type="term" value="F:ATP hydrolysis activity"/>
    <property type="evidence" value="ECO:0007669"/>
    <property type="project" value="InterPro"/>
</dbReference>
<dbReference type="RefSeq" id="WP_073391373.1">
    <property type="nucleotide sequence ID" value="NZ_FQVU01000004.1"/>
</dbReference>
<comment type="similarity">
    <text evidence="1">Belongs to the ABC transporter superfamily.</text>
</comment>
<dbReference type="PROSITE" id="PS50893">
    <property type="entry name" value="ABC_TRANSPORTER_2"/>
    <property type="match status" value="1"/>
</dbReference>
<dbReference type="PANTHER" id="PTHR43820:SF4">
    <property type="entry name" value="HIGH-AFFINITY BRANCHED-CHAIN AMINO ACID TRANSPORT ATP-BINDING PROTEIN LIVF"/>
    <property type="match status" value="1"/>
</dbReference>
<dbReference type="InterPro" id="IPR003439">
    <property type="entry name" value="ABC_transporter-like_ATP-bd"/>
</dbReference>
<dbReference type="GO" id="GO:0015658">
    <property type="term" value="F:branched-chain amino acid transmembrane transporter activity"/>
    <property type="evidence" value="ECO:0007669"/>
    <property type="project" value="TreeGrafter"/>
</dbReference>
<dbReference type="AlphaFoldDB" id="A0A1M5PRC1"/>
<accession>A0A1M5PRC1</accession>
<dbReference type="EMBL" id="FQVU01000004">
    <property type="protein sequence ID" value="SHH04231.1"/>
    <property type="molecule type" value="Genomic_DNA"/>
</dbReference>
<evidence type="ECO:0000256" key="5">
    <source>
        <dbReference type="ARBA" id="ARBA00022970"/>
    </source>
</evidence>
<dbReference type="InterPro" id="IPR052156">
    <property type="entry name" value="BCAA_Transport_ATP-bd_LivF"/>
</dbReference>
<keyword evidence="3" id="KW-0547">Nucleotide-binding</keyword>
<keyword evidence="5" id="KW-0029">Amino-acid transport</keyword>
<dbReference type="Pfam" id="PF00005">
    <property type="entry name" value="ABC_tran"/>
    <property type="match status" value="1"/>
</dbReference>
<dbReference type="PANTHER" id="PTHR43820">
    <property type="entry name" value="HIGH-AFFINITY BRANCHED-CHAIN AMINO ACID TRANSPORT ATP-BINDING PROTEIN LIVF"/>
    <property type="match status" value="1"/>
</dbReference>
<dbReference type="OrthoDB" id="9776369at2"/>
<name>A0A1M5PRC1_9ACTN</name>
<evidence type="ECO:0000313" key="8">
    <source>
        <dbReference type="Proteomes" id="UP000186132"/>
    </source>
</evidence>
<evidence type="ECO:0000256" key="2">
    <source>
        <dbReference type="ARBA" id="ARBA00022448"/>
    </source>
</evidence>
<proteinExistence type="inferred from homology"/>
<dbReference type="Gene3D" id="3.40.50.300">
    <property type="entry name" value="P-loop containing nucleotide triphosphate hydrolases"/>
    <property type="match status" value="1"/>
</dbReference>
<dbReference type="SMART" id="SM00382">
    <property type="entry name" value="AAA"/>
    <property type="match status" value="1"/>
</dbReference>
<evidence type="ECO:0000256" key="1">
    <source>
        <dbReference type="ARBA" id="ARBA00005417"/>
    </source>
</evidence>
<protein>
    <submittedName>
        <fullName evidence="7">Amino acid/amide ABC transporter ATP-binding protein 2, HAAT family</fullName>
    </submittedName>
</protein>
<dbReference type="STRING" id="1206085.SAMN05443575_3168"/>
<dbReference type="InterPro" id="IPR003593">
    <property type="entry name" value="AAA+_ATPase"/>
</dbReference>
<dbReference type="PROSITE" id="PS00211">
    <property type="entry name" value="ABC_TRANSPORTER_1"/>
    <property type="match status" value="1"/>
</dbReference>